<reference evidence="2 3" key="1">
    <citation type="submission" date="2019-06" db="EMBL/GenBank/DDBJ databases">
        <title>Draft genomes of female and male turbot (Scophthalmus maximus).</title>
        <authorList>
            <person name="Xu H."/>
            <person name="Xu X.-W."/>
            <person name="Shao C."/>
            <person name="Chen S."/>
        </authorList>
    </citation>
    <scope>NUCLEOTIDE SEQUENCE [LARGE SCALE GENOMIC DNA]</scope>
    <source>
        <strain evidence="2">Ysfricsl-2016a</strain>
        <tissue evidence="2">Blood</tissue>
    </source>
</reference>
<feature type="region of interest" description="Disordered" evidence="1">
    <location>
        <begin position="1"/>
        <end position="24"/>
    </location>
</feature>
<dbReference type="EMBL" id="VEVO01000004">
    <property type="protein sequence ID" value="KAF0042813.1"/>
    <property type="molecule type" value="Genomic_DNA"/>
</dbReference>
<protein>
    <submittedName>
        <fullName evidence="2">Uncharacterized protein</fullName>
    </submittedName>
</protein>
<comment type="caution">
    <text evidence="2">The sequence shown here is derived from an EMBL/GenBank/DDBJ whole genome shotgun (WGS) entry which is preliminary data.</text>
</comment>
<evidence type="ECO:0000313" key="2">
    <source>
        <dbReference type="EMBL" id="KAF0042813.1"/>
    </source>
</evidence>
<accession>A0A6A4T9R2</accession>
<gene>
    <name evidence="2" type="ORF">F2P81_004150</name>
</gene>
<proteinExistence type="predicted"/>
<evidence type="ECO:0000256" key="1">
    <source>
        <dbReference type="SAM" id="MobiDB-lite"/>
    </source>
</evidence>
<dbReference type="Proteomes" id="UP000438429">
    <property type="component" value="Unassembled WGS sequence"/>
</dbReference>
<organism evidence="2 3">
    <name type="scientific">Scophthalmus maximus</name>
    <name type="common">Turbot</name>
    <name type="synonym">Psetta maxima</name>
    <dbReference type="NCBI Taxonomy" id="52904"/>
    <lineage>
        <taxon>Eukaryota</taxon>
        <taxon>Metazoa</taxon>
        <taxon>Chordata</taxon>
        <taxon>Craniata</taxon>
        <taxon>Vertebrata</taxon>
        <taxon>Euteleostomi</taxon>
        <taxon>Actinopterygii</taxon>
        <taxon>Neopterygii</taxon>
        <taxon>Teleostei</taxon>
        <taxon>Neoteleostei</taxon>
        <taxon>Acanthomorphata</taxon>
        <taxon>Carangaria</taxon>
        <taxon>Pleuronectiformes</taxon>
        <taxon>Pleuronectoidei</taxon>
        <taxon>Scophthalmidae</taxon>
        <taxon>Scophthalmus</taxon>
    </lineage>
</organism>
<dbReference type="AlphaFoldDB" id="A0A6A4T9R2"/>
<sequence length="81" mass="9330">MRTQQRSVSCRRGKTIDSPVTALGPRKDTDFHEISRRTSLNLPAVVHVEFRRQFDPEGSINSILHSCFATLRHVSRLRVEK</sequence>
<evidence type="ECO:0000313" key="3">
    <source>
        <dbReference type="Proteomes" id="UP000438429"/>
    </source>
</evidence>
<name>A0A6A4T9R2_SCOMX</name>